<evidence type="ECO:0000313" key="2">
    <source>
        <dbReference type="EMBL" id="CCO92484.1"/>
    </source>
</evidence>
<reference evidence="2 3" key="1">
    <citation type="submission" date="2012-11" db="EMBL/GenBank/DDBJ databases">
        <authorList>
            <person name="Linke B."/>
        </authorList>
    </citation>
    <scope>NUCLEOTIDE SEQUENCE [LARGE SCALE GENOMIC DNA]</scope>
    <source>
        <strain evidence="3">CFBP 1232</strain>
    </source>
</reference>
<comment type="caution">
    <text evidence="2">The sequence shown here is derived from an EMBL/GenBank/DDBJ whole genome shotgun (WGS) entry which is preliminary data.</text>
</comment>
<dbReference type="Proteomes" id="UP000013111">
    <property type="component" value="Unassembled WGS sequence"/>
</dbReference>
<accession>A0A831A1J0</accession>
<protein>
    <submittedName>
        <fullName evidence="2">Uncharacterized protein</fullName>
    </submittedName>
</protein>
<organism evidence="2 3">
    <name type="scientific">Erwinia amylovora NBRC 12687 = CFBP 1232</name>
    <dbReference type="NCBI Taxonomy" id="1219359"/>
    <lineage>
        <taxon>Bacteria</taxon>
        <taxon>Pseudomonadati</taxon>
        <taxon>Pseudomonadota</taxon>
        <taxon>Gammaproteobacteria</taxon>
        <taxon>Enterobacterales</taxon>
        <taxon>Erwiniaceae</taxon>
        <taxon>Erwinia</taxon>
    </lineage>
</organism>
<name>A0A831A1J0_ERWAM</name>
<feature type="region of interest" description="Disordered" evidence="1">
    <location>
        <begin position="1"/>
        <end position="23"/>
    </location>
</feature>
<gene>
    <name evidence="2" type="ORF">BN437_0519</name>
</gene>
<sequence length="64" mass="7320">MQHFASNPTRVKASANQPAPHPYQQNDEMIAVIHRMTDFLLQGRKFFQAADVSKPSCYVVKLIF</sequence>
<dbReference type="EMBL" id="CAPB01000006">
    <property type="protein sequence ID" value="CCO92484.1"/>
    <property type="molecule type" value="Genomic_DNA"/>
</dbReference>
<dbReference type="AlphaFoldDB" id="A0A831A1J0"/>
<evidence type="ECO:0000256" key="1">
    <source>
        <dbReference type="SAM" id="MobiDB-lite"/>
    </source>
</evidence>
<proteinExistence type="predicted"/>
<evidence type="ECO:0000313" key="3">
    <source>
        <dbReference type="Proteomes" id="UP000013111"/>
    </source>
</evidence>
<reference evidence="2 3" key="2">
    <citation type="submission" date="2013-04" db="EMBL/GenBank/DDBJ databases">
        <title>Comparative genomics of 12 strains of Erwinia amylovora identifies a pan-genome with a large conserved core and provides insights into host specificity.</title>
        <authorList>
            <person name="Mann R.A."/>
            <person name="Smits T.H.M."/>
            <person name="Buehlmann A."/>
            <person name="Blom J."/>
            <person name="Goesmann A."/>
            <person name="Frey J.E."/>
            <person name="Plummer K.M."/>
            <person name="Beer S.V."/>
            <person name="Luck J."/>
            <person name="Duffy B."/>
            <person name="Rodoni B."/>
        </authorList>
    </citation>
    <scope>NUCLEOTIDE SEQUENCE [LARGE SCALE GENOMIC DNA]</scope>
    <source>
        <strain evidence="3">CFBP 1232</strain>
    </source>
</reference>